<accession>A0A067MA02</accession>
<keyword evidence="4" id="KW-1185">Reference proteome</keyword>
<dbReference type="CDD" id="cd09917">
    <property type="entry name" value="F-box_SF"/>
    <property type="match status" value="1"/>
</dbReference>
<reference evidence="4" key="1">
    <citation type="journal article" date="2014" name="Proc. Natl. Acad. Sci. U.S.A.">
        <title>Extensive sampling of basidiomycete genomes demonstrates inadequacy of the white-rot/brown-rot paradigm for wood decay fungi.</title>
        <authorList>
            <person name="Riley R."/>
            <person name="Salamov A.A."/>
            <person name="Brown D.W."/>
            <person name="Nagy L.G."/>
            <person name="Floudas D."/>
            <person name="Held B.W."/>
            <person name="Levasseur A."/>
            <person name="Lombard V."/>
            <person name="Morin E."/>
            <person name="Otillar R."/>
            <person name="Lindquist E.A."/>
            <person name="Sun H."/>
            <person name="LaButti K.M."/>
            <person name="Schmutz J."/>
            <person name="Jabbour D."/>
            <person name="Luo H."/>
            <person name="Baker S.E."/>
            <person name="Pisabarro A.G."/>
            <person name="Walton J.D."/>
            <person name="Blanchette R.A."/>
            <person name="Henrissat B."/>
            <person name="Martin F."/>
            <person name="Cullen D."/>
            <person name="Hibbett D.S."/>
            <person name="Grigoriev I.V."/>
        </authorList>
    </citation>
    <scope>NUCLEOTIDE SEQUENCE [LARGE SCALE GENOMIC DNA]</scope>
    <source>
        <strain evidence="4">FD-172 SS1</strain>
    </source>
</reference>
<dbReference type="InterPro" id="IPR001810">
    <property type="entry name" value="F-box_dom"/>
</dbReference>
<dbReference type="Proteomes" id="UP000027195">
    <property type="component" value="Unassembled WGS sequence"/>
</dbReference>
<feature type="compositionally biased region" description="Acidic residues" evidence="1">
    <location>
        <begin position="14"/>
        <end position="30"/>
    </location>
</feature>
<dbReference type="SMART" id="SM00256">
    <property type="entry name" value="FBOX"/>
    <property type="match status" value="1"/>
</dbReference>
<dbReference type="HOGENOM" id="CLU_010790_2_1_1"/>
<evidence type="ECO:0000259" key="2">
    <source>
        <dbReference type="PROSITE" id="PS50181"/>
    </source>
</evidence>
<organism evidence="3 4">
    <name type="scientific">Botryobasidium botryosum (strain FD-172 SS1)</name>
    <dbReference type="NCBI Taxonomy" id="930990"/>
    <lineage>
        <taxon>Eukaryota</taxon>
        <taxon>Fungi</taxon>
        <taxon>Dikarya</taxon>
        <taxon>Basidiomycota</taxon>
        <taxon>Agaricomycotina</taxon>
        <taxon>Agaricomycetes</taxon>
        <taxon>Cantharellales</taxon>
        <taxon>Botryobasidiaceae</taxon>
        <taxon>Botryobasidium</taxon>
    </lineage>
</organism>
<dbReference type="InterPro" id="IPR036047">
    <property type="entry name" value="F-box-like_dom_sf"/>
</dbReference>
<proteinExistence type="predicted"/>
<sequence>MASPQLPSAPAVDDHDDGEYQLDDDEDDEAYAPQSRASRRRRRSAATTRPRKKAKVVDEKQADPPKRSRRKAGMLAPLITSMPLEILFEILSNLLPIDLLHLSWTNKAFRGILLRRSSIVIWEAARAQVPDLPECPADLNEVQYANLVFGTHCHECGKPNVRKVEWALRMRLCEKCRETMLGRIPFGEYDIQSCLSKATTTLKRHRNSPMYALYYRPHIDEALEQRNALEGAHRTMWELRRKIAVCETKQHAIRCELWWNDTTDKRATQLEECREKRLHAIEERLIDLGWGEELQYHSLAQNPHVRQPKELTDRIWQNIRDPLVLWLTELRKQRLKVDKFNVLLQKYLGYLRGQKPSCEVFPTIEQLADLEIIKPLWVNDSLVVDPESFSDIVERLPEIVQSWRDSIDARFAALVPTSSKRRNQASPKDILSLATTVFITTESKREAFFYPDMLHHEEFNGKRLNYAMWYIGEYKLYDDTRVPCGDPPEFMFEFDVERSSTAKELLRAAGLNARTTTWSDMDRLDARFACLGCATSKRAWVMSWRKALDHSRKCTPRVPSKNIENPWYCLSIEERKRIRGLELNQRLKNPFLDFTFFLDDDLIDEENDDPFDDDYLENFVCTPERDFGFGRDEPQRMWSCNHCRDVSPQRCLFEMEELKLHLNSKHNVSKPVEGTDYMDDPNGRVVGPRPVPYLLKRLGIPS</sequence>
<dbReference type="OrthoDB" id="2322499at2759"/>
<protein>
    <recommendedName>
        <fullName evidence="2">F-box domain-containing protein</fullName>
    </recommendedName>
</protein>
<feature type="domain" description="F-box" evidence="2">
    <location>
        <begin position="76"/>
        <end position="125"/>
    </location>
</feature>
<dbReference type="InParanoid" id="A0A067MA02"/>
<evidence type="ECO:0000256" key="1">
    <source>
        <dbReference type="SAM" id="MobiDB-lite"/>
    </source>
</evidence>
<evidence type="ECO:0000313" key="3">
    <source>
        <dbReference type="EMBL" id="KDQ12603.1"/>
    </source>
</evidence>
<dbReference type="PROSITE" id="PS50181">
    <property type="entry name" value="FBOX"/>
    <property type="match status" value="1"/>
</dbReference>
<dbReference type="AlphaFoldDB" id="A0A067MA02"/>
<feature type="compositionally biased region" description="Basic and acidic residues" evidence="1">
    <location>
        <begin position="55"/>
        <end position="66"/>
    </location>
</feature>
<gene>
    <name evidence="3" type="ORF">BOTBODRAFT_34331</name>
</gene>
<evidence type="ECO:0000313" key="4">
    <source>
        <dbReference type="Proteomes" id="UP000027195"/>
    </source>
</evidence>
<name>A0A067MA02_BOTB1</name>
<dbReference type="SUPFAM" id="SSF81383">
    <property type="entry name" value="F-box domain"/>
    <property type="match status" value="1"/>
</dbReference>
<dbReference type="EMBL" id="KL198049">
    <property type="protein sequence ID" value="KDQ12603.1"/>
    <property type="molecule type" value="Genomic_DNA"/>
</dbReference>
<feature type="compositionally biased region" description="Basic residues" evidence="1">
    <location>
        <begin position="37"/>
        <end position="54"/>
    </location>
</feature>
<dbReference type="STRING" id="930990.A0A067MA02"/>
<feature type="region of interest" description="Disordered" evidence="1">
    <location>
        <begin position="1"/>
        <end position="70"/>
    </location>
</feature>